<dbReference type="GO" id="GO:0009003">
    <property type="term" value="F:signal peptidase activity"/>
    <property type="evidence" value="ECO:0007669"/>
    <property type="project" value="UniProtKB-EC"/>
</dbReference>
<feature type="domain" description="Peptidase S26" evidence="9">
    <location>
        <begin position="27"/>
        <end position="179"/>
    </location>
</feature>
<evidence type="ECO:0000256" key="3">
    <source>
        <dbReference type="ARBA" id="ARBA00009370"/>
    </source>
</evidence>
<accession>A0A7Y0L634</accession>
<organism evidence="10 11">
    <name type="scientific">Sulfobacillus harzensis</name>
    <dbReference type="NCBI Taxonomy" id="2729629"/>
    <lineage>
        <taxon>Bacteria</taxon>
        <taxon>Bacillati</taxon>
        <taxon>Bacillota</taxon>
        <taxon>Clostridia</taxon>
        <taxon>Eubacteriales</taxon>
        <taxon>Clostridiales Family XVII. Incertae Sedis</taxon>
        <taxon>Sulfobacillus</taxon>
    </lineage>
</organism>
<evidence type="ECO:0000256" key="7">
    <source>
        <dbReference type="RuleBase" id="RU362042"/>
    </source>
</evidence>
<evidence type="ECO:0000256" key="8">
    <source>
        <dbReference type="SAM" id="MobiDB-lite"/>
    </source>
</evidence>
<keyword evidence="5 7" id="KW-0378">Hydrolase</keyword>
<feature type="region of interest" description="Disordered" evidence="8">
    <location>
        <begin position="1"/>
        <end position="23"/>
    </location>
</feature>
<dbReference type="InterPro" id="IPR019758">
    <property type="entry name" value="Pept_S26A_signal_pept_1_CS"/>
</dbReference>
<dbReference type="EC" id="3.4.21.89" evidence="4 7"/>
<proteinExistence type="inferred from homology"/>
<evidence type="ECO:0000313" key="10">
    <source>
        <dbReference type="EMBL" id="NMP23632.1"/>
    </source>
</evidence>
<keyword evidence="11" id="KW-1185">Reference proteome</keyword>
<dbReference type="GO" id="GO:0006465">
    <property type="term" value="P:signal peptide processing"/>
    <property type="evidence" value="ECO:0007669"/>
    <property type="project" value="InterPro"/>
</dbReference>
<dbReference type="PROSITE" id="PS00760">
    <property type="entry name" value="SPASE_I_2"/>
    <property type="match status" value="1"/>
</dbReference>
<keyword evidence="7" id="KW-1133">Transmembrane helix</keyword>
<comment type="caution">
    <text evidence="10">The sequence shown here is derived from an EMBL/GenBank/DDBJ whole genome shotgun (WGS) entry which is preliminary data.</text>
</comment>
<dbReference type="PROSITE" id="PS00761">
    <property type="entry name" value="SPASE_I_3"/>
    <property type="match status" value="1"/>
</dbReference>
<keyword evidence="7" id="KW-0812">Transmembrane</keyword>
<dbReference type="InterPro" id="IPR019533">
    <property type="entry name" value="Peptidase_S26"/>
</dbReference>
<gene>
    <name evidence="10" type="primary">lepB</name>
    <name evidence="10" type="ORF">HIJ39_14915</name>
</gene>
<name>A0A7Y0L634_9FIRM</name>
<dbReference type="InterPro" id="IPR019757">
    <property type="entry name" value="Pept_S26A_signal_pept_1_Lys-AS"/>
</dbReference>
<dbReference type="PANTHER" id="PTHR43390">
    <property type="entry name" value="SIGNAL PEPTIDASE I"/>
    <property type="match status" value="1"/>
</dbReference>
<feature type="transmembrane region" description="Helical" evidence="7">
    <location>
        <begin position="28"/>
        <end position="47"/>
    </location>
</feature>
<dbReference type="NCBIfam" id="TIGR02227">
    <property type="entry name" value="sigpep_I_bact"/>
    <property type="match status" value="1"/>
</dbReference>
<dbReference type="Proteomes" id="UP000533476">
    <property type="component" value="Unassembled WGS sequence"/>
</dbReference>
<keyword evidence="7" id="KW-0472">Membrane</keyword>
<comment type="similarity">
    <text evidence="3 7">Belongs to the peptidase S26 family.</text>
</comment>
<feature type="active site" evidence="6">
    <location>
        <position position="56"/>
    </location>
</feature>
<dbReference type="EMBL" id="JABBVZ010000059">
    <property type="protein sequence ID" value="NMP23632.1"/>
    <property type="molecule type" value="Genomic_DNA"/>
</dbReference>
<dbReference type="Gene3D" id="2.10.109.10">
    <property type="entry name" value="Umud Fragment, subunit A"/>
    <property type="match status" value="1"/>
</dbReference>
<evidence type="ECO:0000313" key="11">
    <source>
        <dbReference type="Proteomes" id="UP000533476"/>
    </source>
</evidence>
<evidence type="ECO:0000259" key="9">
    <source>
        <dbReference type="Pfam" id="PF10502"/>
    </source>
</evidence>
<evidence type="ECO:0000256" key="1">
    <source>
        <dbReference type="ARBA" id="ARBA00000677"/>
    </source>
</evidence>
<feature type="active site" evidence="6">
    <location>
        <position position="99"/>
    </location>
</feature>
<feature type="compositionally biased region" description="Polar residues" evidence="8">
    <location>
        <begin position="10"/>
        <end position="23"/>
    </location>
</feature>
<reference evidence="10 11" key="1">
    <citation type="submission" date="2020-04" db="EMBL/GenBank/DDBJ databases">
        <authorList>
            <person name="Zhang R."/>
            <person name="Schippers A."/>
        </authorList>
    </citation>
    <scope>NUCLEOTIDE SEQUENCE [LARGE SCALE GENOMIC DNA]</scope>
    <source>
        <strain evidence="10 11">DSM 109850</strain>
    </source>
</reference>
<evidence type="ECO:0000256" key="6">
    <source>
        <dbReference type="PIRSR" id="PIRSR600223-1"/>
    </source>
</evidence>
<evidence type="ECO:0000256" key="5">
    <source>
        <dbReference type="ARBA" id="ARBA00022801"/>
    </source>
</evidence>
<dbReference type="CDD" id="cd06530">
    <property type="entry name" value="S26_SPase_I"/>
    <property type="match status" value="1"/>
</dbReference>
<dbReference type="InterPro" id="IPR000223">
    <property type="entry name" value="Pept_S26A_signal_pept_1"/>
</dbReference>
<keyword evidence="7" id="KW-0645">Protease</keyword>
<dbReference type="PANTHER" id="PTHR43390:SF1">
    <property type="entry name" value="CHLOROPLAST PROCESSING PEPTIDASE"/>
    <property type="match status" value="1"/>
</dbReference>
<protein>
    <recommendedName>
        <fullName evidence="4 7">Signal peptidase I</fullName>
        <ecNumber evidence="4 7">3.4.21.89</ecNumber>
    </recommendedName>
</protein>
<dbReference type="GO" id="GO:0004252">
    <property type="term" value="F:serine-type endopeptidase activity"/>
    <property type="evidence" value="ECO:0007669"/>
    <property type="project" value="InterPro"/>
</dbReference>
<dbReference type="PRINTS" id="PR00727">
    <property type="entry name" value="LEADERPTASE"/>
</dbReference>
<comment type="subcellular location">
    <subcellularLocation>
        <location evidence="2">Cell membrane</location>
        <topology evidence="2">Single-pass type II membrane protein</topology>
    </subcellularLocation>
    <subcellularLocation>
        <location evidence="7">Membrane</location>
        <topology evidence="7">Single-pass type II membrane protein</topology>
    </subcellularLocation>
</comment>
<sequence>MGAQAGFRNSEVSSVTHPDPSRSNARTTILTIVIALVIALVVRSFVVETFSVSGNSMRPTFHNADRVLVDKLAYLWSQPRTGQIIVFQSPEDPTQDWIKRVIGVPGDTVSIRNNVVYINGKRYPEPFLKYRHSINVPPTKVPTGYLWVLGDNRPVSDDSRYWGLLPESRVKGQAILQWWPLRKLHWLSQ</sequence>
<dbReference type="SUPFAM" id="SSF51306">
    <property type="entry name" value="LexA/Signal peptidase"/>
    <property type="match status" value="1"/>
</dbReference>
<dbReference type="InterPro" id="IPR036286">
    <property type="entry name" value="LexA/Signal_pep-like_sf"/>
</dbReference>
<dbReference type="Pfam" id="PF10502">
    <property type="entry name" value="Peptidase_S26"/>
    <property type="match status" value="1"/>
</dbReference>
<comment type="catalytic activity">
    <reaction evidence="1 7">
        <text>Cleavage of hydrophobic, N-terminal signal or leader sequences from secreted and periplasmic proteins.</text>
        <dbReference type="EC" id="3.4.21.89"/>
    </reaction>
</comment>
<evidence type="ECO:0000256" key="4">
    <source>
        <dbReference type="ARBA" id="ARBA00013208"/>
    </source>
</evidence>
<dbReference type="AlphaFoldDB" id="A0A7Y0L634"/>
<dbReference type="GO" id="GO:0005886">
    <property type="term" value="C:plasma membrane"/>
    <property type="evidence" value="ECO:0007669"/>
    <property type="project" value="UniProtKB-SubCell"/>
</dbReference>
<evidence type="ECO:0000256" key="2">
    <source>
        <dbReference type="ARBA" id="ARBA00004401"/>
    </source>
</evidence>